<accession>A0A6J5QUY7</accession>
<evidence type="ECO:0000256" key="1">
    <source>
        <dbReference type="SAM" id="MobiDB-lite"/>
    </source>
</evidence>
<evidence type="ECO:0000313" key="4">
    <source>
        <dbReference type="EMBL" id="CAB5228427.1"/>
    </source>
</evidence>
<proteinExistence type="predicted"/>
<dbReference type="EMBL" id="LR797278">
    <property type="protein sequence ID" value="CAB4199117.1"/>
    <property type="molecule type" value="Genomic_DNA"/>
</dbReference>
<dbReference type="EMBL" id="LR798385">
    <property type="protein sequence ID" value="CAB5228427.1"/>
    <property type="molecule type" value="Genomic_DNA"/>
</dbReference>
<dbReference type="EMBL" id="LR797042">
    <property type="protein sequence ID" value="CAB4183424.1"/>
    <property type="molecule type" value="Genomic_DNA"/>
</dbReference>
<dbReference type="Pfam" id="PF23977">
    <property type="entry name" value="Pam3_Gp34"/>
    <property type="match status" value="1"/>
</dbReference>
<feature type="region of interest" description="Disordered" evidence="1">
    <location>
        <begin position="196"/>
        <end position="215"/>
    </location>
</feature>
<evidence type="ECO:0000313" key="3">
    <source>
        <dbReference type="EMBL" id="CAB4199117.1"/>
    </source>
</evidence>
<sequence>MASQEVVPLNKQEQELAQAVAADLDGDTDFVVPVLKICQSLTAEVVEGDAKAGDFINSLTQENFGAEVPFVVAAYQKGRFYSDKDTGRSYAAIGPVAPEAWPEEYAGKAFAELDDAEERFREAVNAGTIEWGTGPAISTTHNFIGLVGESPVPVRLSLMRTNVPAARKLKTMLRFSQAFWDNVFIMKTESKRSSRNEPFQSLVVKQGDKSTPEQRQAAVQVAMAVKSNLVSEAPADVIADKPVKPSKSSDALDV</sequence>
<reference evidence="2" key="1">
    <citation type="submission" date="2020-05" db="EMBL/GenBank/DDBJ databases">
        <authorList>
            <person name="Chiriac C."/>
            <person name="Salcher M."/>
            <person name="Ghai R."/>
            <person name="Kavagutti S V."/>
        </authorList>
    </citation>
    <scope>NUCLEOTIDE SEQUENCE</scope>
</reference>
<organism evidence="2">
    <name type="scientific">uncultured Caudovirales phage</name>
    <dbReference type="NCBI Taxonomy" id="2100421"/>
    <lineage>
        <taxon>Viruses</taxon>
        <taxon>Duplodnaviria</taxon>
        <taxon>Heunggongvirae</taxon>
        <taxon>Uroviricota</taxon>
        <taxon>Caudoviricetes</taxon>
        <taxon>Peduoviridae</taxon>
        <taxon>Maltschvirus</taxon>
        <taxon>Maltschvirus maltsch</taxon>
    </lineage>
</organism>
<protein>
    <submittedName>
        <fullName evidence="2">Uncharacterized protein</fullName>
    </submittedName>
</protein>
<name>A0A6J5QUY7_9CAUD</name>
<gene>
    <name evidence="2" type="ORF">UFOVP1084_60</name>
    <name evidence="3" type="ORF">UFOVP1328_18</name>
    <name evidence="4" type="ORF">UFOVP1532_49</name>
</gene>
<dbReference type="InterPro" id="IPR056957">
    <property type="entry name" value="Pam3_Gp34-like"/>
</dbReference>
<evidence type="ECO:0000313" key="2">
    <source>
        <dbReference type="EMBL" id="CAB4183424.1"/>
    </source>
</evidence>